<dbReference type="AlphaFoldDB" id="A0A7J7WJ68"/>
<proteinExistence type="predicted"/>
<dbReference type="Proteomes" id="UP000527355">
    <property type="component" value="Unassembled WGS sequence"/>
</dbReference>
<dbReference type="EMBL" id="JABWUV010000008">
    <property type="protein sequence ID" value="KAF6337475.1"/>
    <property type="molecule type" value="Genomic_DNA"/>
</dbReference>
<accession>A0A7J7WJ68</accession>
<gene>
    <name evidence="2" type="ORF">mMyoMyo1_018047</name>
</gene>
<organism evidence="2 3">
    <name type="scientific">Myotis myotis</name>
    <name type="common">Greater mouse-eared bat</name>
    <name type="synonym">Vespertilio myotis</name>
    <dbReference type="NCBI Taxonomy" id="51298"/>
    <lineage>
        <taxon>Eukaryota</taxon>
        <taxon>Metazoa</taxon>
        <taxon>Chordata</taxon>
        <taxon>Craniata</taxon>
        <taxon>Vertebrata</taxon>
        <taxon>Euteleostomi</taxon>
        <taxon>Mammalia</taxon>
        <taxon>Eutheria</taxon>
        <taxon>Laurasiatheria</taxon>
        <taxon>Chiroptera</taxon>
        <taxon>Yangochiroptera</taxon>
        <taxon>Vespertilionidae</taxon>
        <taxon>Myotis</taxon>
    </lineage>
</organism>
<evidence type="ECO:0000313" key="3">
    <source>
        <dbReference type="Proteomes" id="UP000527355"/>
    </source>
</evidence>
<name>A0A7J7WJ68_MYOMY</name>
<evidence type="ECO:0000313" key="2">
    <source>
        <dbReference type="EMBL" id="KAF6337475.1"/>
    </source>
</evidence>
<reference evidence="2 3" key="1">
    <citation type="journal article" date="2020" name="Nature">
        <title>Six reference-quality genomes reveal evolution of bat adaptations.</title>
        <authorList>
            <person name="Jebb D."/>
            <person name="Huang Z."/>
            <person name="Pippel M."/>
            <person name="Hughes G.M."/>
            <person name="Lavrichenko K."/>
            <person name="Devanna P."/>
            <person name="Winkler S."/>
            <person name="Jermiin L.S."/>
            <person name="Skirmuntt E.C."/>
            <person name="Katzourakis A."/>
            <person name="Burkitt-Gray L."/>
            <person name="Ray D.A."/>
            <person name="Sullivan K.A.M."/>
            <person name="Roscito J.G."/>
            <person name="Kirilenko B.M."/>
            <person name="Davalos L.M."/>
            <person name="Corthals A.P."/>
            <person name="Power M.L."/>
            <person name="Jones G."/>
            <person name="Ransome R.D."/>
            <person name="Dechmann D.K.N."/>
            <person name="Locatelli A.G."/>
            <person name="Puechmaille S.J."/>
            <person name="Fedrigo O."/>
            <person name="Jarvis E.D."/>
            <person name="Hiller M."/>
            <person name="Vernes S.C."/>
            <person name="Myers E.W."/>
            <person name="Teeling E.C."/>
        </authorList>
    </citation>
    <scope>NUCLEOTIDE SEQUENCE [LARGE SCALE GENOMIC DNA]</scope>
    <source>
        <strain evidence="2">MMyoMyo1</strain>
        <tissue evidence="2">Flight muscle</tissue>
    </source>
</reference>
<evidence type="ECO:0000256" key="1">
    <source>
        <dbReference type="SAM" id="MobiDB-lite"/>
    </source>
</evidence>
<protein>
    <submittedName>
        <fullName evidence="2">Sushi, nidogen and EGF like domains 1</fullName>
    </submittedName>
</protein>
<comment type="caution">
    <text evidence="2">The sequence shown here is derived from an EMBL/GenBank/DDBJ whole genome shotgun (WGS) entry which is preliminary data.</text>
</comment>
<keyword evidence="3" id="KW-1185">Reference proteome</keyword>
<sequence length="77" mass="8478">MAFPSNTCTVIWSPCSLGEPAGHHSASVPALMELSCDRYKRVYKVHQDICFKESCESTSIKKTPSRKQSNSATLKTA</sequence>
<feature type="region of interest" description="Disordered" evidence="1">
    <location>
        <begin position="57"/>
        <end position="77"/>
    </location>
</feature>